<sequence>MRSVVTKVLILLACVVSMFMAVSAAQDMDKRAFHFFRIRRGSECIPVLKLIREALKNPDRICESDLTELTRTTY</sequence>
<proteinExistence type="predicted"/>
<evidence type="ECO:0000313" key="3">
    <source>
        <dbReference type="Proteomes" id="UP000316759"/>
    </source>
</evidence>
<dbReference type="Proteomes" id="UP000316759">
    <property type="component" value="Unassembled WGS sequence"/>
</dbReference>
<keyword evidence="1" id="KW-0732">Signal</keyword>
<dbReference type="EMBL" id="SUNJ01007883">
    <property type="protein sequence ID" value="TPP61661.1"/>
    <property type="molecule type" value="Genomic_DNA"/>
</dbReference>
<comment type="caution">
    <text evidence="2">The sequence shown here is derived from an EMBL/GenBank/DDBJ whole genome shotgun (WGS) entry which is preliminary data.</text>
</comment>
<name>A0A504YMQ3_FASGI</name>
<dbReference type="AlphaFoldDB" id="A0A504YMQ3"/>
<evidence type="ECO:0000313" key="2">
    <source>
        <dbReference type="EMBL" id="TPP61661.1"/>
    </source>
</evidence>
<feature type="chain" id="PRO_5021496335" evidence="1">
    <location>
        <begin position="25"/>
        <end position="74"/>
    </location>
</feature>
<keyword evidence="3" id="KW-1185">Reference proteome</keyword>
<evidence type="ECO:0000256" key="1">
    <source>
        <dbReference type="SAM" id="SignalP"/>
    </source>
</evidence>
<reference evidence="2 3" key="1">
    <citation type="submission" date="2019-04" db="EMBL/GenBank/DDBJ databases">
        <title>Annotation for the trematode Fasciola gigantica.</title>
        <authorList>
            <person name="Choi Y.-J."/>
        </authorList>
    </citation>
    <scope>NUCLEOTIDE SEQUENCE [LARGE SCALE GENOMIC DNA]</scope>
    <source>
        <strain evidence="2">Uganda_cow_1</strain>
    </source>
</reference>
<gene>
    <name evidence="2" type="ORF">FGIG_06794</name>
</gene>
<accession>A0A504YMQ3</accession>
<protein>
    <submittedName>
        <fullName evidence="2">Uncharacterized protein</fullName>
    </submittedName>
</protein>
<organism evidence="2 3">
    <name type="scientific">Fasciola gigantica</name>
    <name type="common">Giant liver fluke</name>
    <dbReference type="NCBI Taxonomy" id="46835"/>
    <lineage>
        <taxon>Eukaryota</taxon>
        <taxon>Metazoa</taxon>
        <taxon>Spiralia</taxon>
        <taxon>Lophotrochozoa</taxon>
        <taxon>Platyhelminthes</taxon>
        <taxon>Trematoda</taxon>
        <taxon>Digenea</taxon>
        <taxon>Plagiorchiida</taxon>
        <taxon>Echinostomata</taxon>
        <taxon>Echinostomatoidea</taxon>
        <taxon>Fasciolidae</taxon>
        <taxon>Fasciola</taxon>
    </lineage>
</organism>
<dbReference type="OrthoDB" id="6227588at2759"/>
<feature type="signal peptide" evidence="1">
    <location>
        <begin position="1"/>
        <end position="24"/>
    </location>
</feature>